<dbReference type="AlphaFoldDB" id="A0A5M6HIB4"/>
<reference evidence="2 3" key="1">
    <citation type="submission" date="2019-09" db="EMBL/GenBank/DDBJ databases">
        <title>Draft Whole-Genome sequence of Blastochloris sulfoviridis DSM 729.</title>
        <authorList>
            <person name="Meyer T.E."/>
            <person name="Kyndt J.A."/>
        </authorList>
    </citation>
    <scope>NUCLEOTIDE SEQUENCE [LARGE SCALE GENOMIC DNA]</scope>
    <source>
        <strain evidence="2 3">DSM 729</strain>
    </source>
</reference>
<dbReference type="Proteomes" id="UP000323886">
    <property type="component" value="Unassembled WGS sequence"/>
</dbReference>
<accession>A0A5M6HIB4</accession>
<name>A0A5M6HIB4_9HYPH</name>
<evidence type="ECO:0000256" key="1">
    <source>
        <dbReference type="SAM" id="MobiDB-lite"/>
    </source>
</evidence>
<feature type="region of interest" description="Disordered" evidence="1">
    <location>
        <begin position="115"/>
        <end position="137"/>
    </location>
</feature>
<proteinExistence type="predicted"/>
<comment type="caution">
    <text evidence="2">The sequence shown here is derived from an EMBL/GenBank/DDBJ whole genome shotgun (WGS) entry which is preliminary data.</text>
</comment>
<evidence type="ECO:0000313" key="3">
    <source>
        <dbReference type="Proteomes" id="UP000323886"/>
    </source>
</evidence>
<dbReference type="OrthoDB" id="9860350at2"/>
<dbReference type="RefSeq" id="WP_150098895.1">
    <property type="nucleotide sequence ID" value="NZ_VWPL01000054.1"/>
</dbReference>
<gene>
    <name evidence="2" type="ORF">F1193_16485</name>
</gene>
<protein>
    <submittedName>
        <fullName evidence="2">Uncharacterized protein</fullName>
    </submittedName>
</protein>
<dbReference type="EMBL" id="VWPL01000054">
    <property type="protein sequence ID" value="KAA5595600.1"/>
    <property type="molecule type" value="Genomic_DNA"/>
</dbReference>
<keyword evidence="3" id="KW-1185">Reference proteome</keyword>
<organism evidence="2 3">
    <name type="scientific">Blastochloris sulfoviridis</name>
    <dbReference type="NCBI Taxonomy" id="50712"/>
    <lineage>
        <taxon>Bacteria</taxon>
        <taxon>Pseudomonadati</taxon>
        <taxon>Pseudomonadota</taxon>
        <taxon>Alphaproteobacteria</taxon>
        <taxon>Hyphomicrobiales</taxon>
        <taxon>Blastochloridaceae</taxon>
        <taxon>Blastochloris</taxon>
    </lineage>
</organism>
<sequence length="137" mass="14827">MRIHRTFAWLLGALAVAGGHGRAEASAPVPYAVVGCVSNGSFQAPGLVADGTVLPPIRAIEGKTIRIEGVLSPGDRFSARAVFIVDDRCREDLGQGYFLCDPCRTLPGMPHRMLPPQPGTKLDLPPDVLRQFDRPRR</sequence>
<evidence type="ECO:0000313" key="2">
    <source>
        <dbReference type="EMBL" id="KAA5595600.1"/>
    </source>
</evidence>